<dbReference type="Pfam" id="PF12833">
    <property type="entry name" value="HTH_18"/>
    <property type="match status" value="1"/>
</dbReference>
<feature type="domain" description="HTH araC/xylS-type" evidence="14">
    <location>
        <begin position="799"/>
        <end position="898"/>
    </location>
</feature>
<accession>A0A841EJQ4</accession>
<evidence type="ECO:0000256" key="12">
    <source>
        <dbReference type="PROSITE-ProRule" id="PRU00169"/>
    </source>
</evidence>
<feature type="domain" description="Response regulatory" evidence="16">
    <location>
        <begin position="655"/>
        <end position="770"/>
    </location>
</feature>
<keyword evidence="13" id="KW-0812">Transmembrane</keyword>
<dbReference type="EC" id="2.7.13.3" evidence="2"/>
<dbReference type="Gene3D" id="3.40.50.2300">
    <property type="match status" value="3"/>
</dbReference>
<dbReference type="EMBL" id="JACHKT010000023">
    <property type="protein sequence ID" value="MBB6004417.1"/>
    <property type="molecule type" value="Genomic_DNA"/>
</dbReference>
<dbReference type="InterPro" id="IPR011006">
    <property type="entry name" value="CheY-like_superfamily"/>
</dbReference>
<dbReference type="InterPro" id="IPR025997">
    <property type="entry name" value="SBP_2_dom"/>
</dbReference>
<keyword evidence="7" id="KW-0067">ATP-binding</keyword>
<dbReference type="CDD" id="cd06308">
    <property type="entry name" value="PBP1_sensor_kinase-like"/>
    <property type="match status" value="1"/>
</dbReference>
<dbReference type="Pfam" id="PF02518">
    <property type="entry name" value="HATPase_c"/>
    <property type="match status" value="1"/>
</dbReference>
<dbReference type="SUPFAM" id="SSF53822">
    <property type="entry name" value="Periplasmic binding protein-like I"/>
    <property type="match status" value="1"/>
</dbReference>
<dbReference type="Proteomes" id="UP000524404">
    <property type="component" value="Unassembled WGS sequence"/>
</dbReference>
<dbReference type="Pfam" id="PF00072">
    <property type="entry name" value="Response_reg"/>
    <property type="match status" value="1"/>
</dbReference>
<comment type="caution">
    <text evidence="17">The sequence shown here is derived from an EMBL/GenBank/DDBJ whole genome shotgun (WGS) entry which is preliminary data.</text>
</comment>
<evidence type="ECO:0000259" key="16">
    <source>
        <dbReference type="PROSITE" id="PS50110"/>
    </source>
</evidence>
<evidence type="ECO:0000256" key="9">
    <source>
        <dbReference type="ARBA" id="ARBA00023015"/>
    </source>
</evidence>
<dbReference type="PANTHER" id="PTHR43547:SF2">
    <property type="entry name" value="HYBRID SIGNAL TRANSDUCTION HISTIDINE KINASE C"/>
    <property type="match status" value="1"/>
</dbReference>
<evidence type="ECO:0000256" key="4">
    <source>
        <dbReference type="ARBA" id="ARBA00022679"/>
    </source>
</evidence>
<keyword evidence="11" id="KW-0804">Transcription</keyword>
<evidence type="ECO:0000256" key="8">
    <source>
        <dbReference type="ARBA" id="ARBA00023012"/>
    </source>
</evidence>
<keyword evidence="18" id="KW-1185">Reference proteome</keyword>
<dbReference type="FunFam" id="3.30.565.10:FF:000037">
    <property type="entry name" value="Hybrid sensor histidine kinase/response regulator"/>
    <property type="match status" value="1"/>
</dbReference>
<evidence type="ECO:0000256" key="13">
    <source>
        <dbReference type="SAM" id="Phobius"/>
    </source>
</evidence>
<dbReference type="InterPro" id="IPR009057">
    <property type="entry name" value="Homeodomain-like_sf"/>
</dbReference>
<proteinExistence type="predicted"/>
<dbReference type="Pfam" id="PF13407">
    <property type="entry name" value="Peripla_BP_4"/>
    <property type="match status" value="1"/>
</dbReference>
<dbReference type="PROSITE" id="PS50110">
    <property type="entry name" value="RESPONSE_REGULATORY"/>
    <property type="match status" value="1"/>
</dbReference>
<evidence type="ECO:0000313" key="18">
    <source>
        <dbReference type="Proteomes" id="UP000524404"/>
    </source>
</evidence>
<keyword evidence="8" id="KW-0902">Two-component regulatory system</keyword>
<evidence type="ECO:0000259" key="15">
    <source>
        <dbReference type="PROSITE" id="PS50109"/>
    </source>
</evidence>
<keyword evidence="3 12" id="KW-0597">Phosphoprotein</keyword>
<evidence type="ECO:0000256" key="5">
    <source>
        <dbReference type="ARBA" id="ARBA00022741"/>
    </source>
</evidence>
<dbReference type="SMART" id="SM00387">
    <property type="entry name" value="HATPase_c"/>
    <property type="match status" value="1"/>
</dbReference>
<organism evidence="17 18">
    <name type="scientific">Arcicella rosea</name>
    <dbReference type="NCBI Taxonomy" id="502909"/>
    <lineage>
        <taxon>Bacteria</taxon>
        <taxon>Pseudomonadati</taxon>
        <taxon>Bacteroidota</taxon>
        <taxon>Cytophagia</taxon>
        <taxon>Cytophagales</taxon>
        <taxon>Flectobacillaceae</taxon>
        <taxon>Arcicella</taxon>
    </lineage>
</organism>
<evidence type="ECO:0000256" key="1">
    <source>
        <dbReference type="ARBA" id="ARBA00000085"/>
    </source>
</evidence>
<feature type="domain" description="Histidine kinase" evidence="15">
    <location>
        <begin position="404"/>
        <end position="619"/>
    </location>
</feature>
<name>A0A841EJQ4_9BACT</name>
<evidence type="ECO:0000256" key="10">
    <source>
        <dbReference type="ARBA" id="ARBA00023125"/>
    </source>
</evidence>
<feature type="modified residue" description="4-aspartylphosphate" evidence="12">
    <location>
        <position position="703"/>
    </location>
</feature>
<dbReference type="PROSITE" id="PS00041">
    <property type="entry name" value="HTH_ARAC_FAMILY_1"/>
    <property type="match status" value="1"/>
</dbReference>
<dbReference type="SUPFAM" id="SSF47384">
    <property type="entry name" value="Homodimeric domain of signal transducing histidine kinase"/>
    <property type="match status" value="1"/>
</dbReference>
<dbReference type="PRINTS" id="PR00344">
    <property type="entry name" value="BCTRLSENSOR"/>
</dbReference>
<dbReference type="InterPro" id="IPR036890">
    <property type="entry name" value="HATPase_C_sf"/>
</dbReference>
<evidence type="ECO:0000256" key="3">
    <source>
        <dbReference type="ARBA" id="ARBA00022553"/>
    </source>
</evidence>
<keyword evidence="5" id="KW-0547">Nucleotide-binding</keyword>
<dbReference type="PANTHER" id="PTHR43547">
    <property type="entry name" value="TWO-COMPONENT HISTIDINE KINASE"/>
    <property type="match status" value="1"/>
</dbReference>
<dbReference type="Gene3D" id="3.30.565.10">
    <property type="entry name" value="Histidine kinase-like ATPase, C-terminal domain"/>
    <property type="match status" value="1"/>
</dbReference>
<evidence type="ECO:0000256" key="6">
    <source>
        <dbReference type="ARBA" id="ARBA00022777"/>
    </source>
</evidence>
<dbReference type="AlphaFoldDB" id="A0A841EJQ4"/>
<dbReference type="InterPro" id="IPR003661">
    <property type="entry name" value="HisK_dim/P_dom"/>
</dbReference>
<evidence type="ECO:0000313" key="17">
    <source>
        <dbReference type="EMBL" id="MBB6004417.1"/>
    </source>
</evidence>
<keyword evidence="10 17" id="KW-0238">DNA-binding</keyword>
<dbReference type="RefSeq" id="WP_184135386.1">
    <property type="nucleotide sequence ID" value="NZ_JACHKT010000023.1"/>
</dbReference>
<dbReference type="InterPro" id="IPR004358">
    <property type="entry name" value="Sig_transdc_His_kin-like_C"/>
</dbReference>
<dbReference type="SUPFAM" id="SSF55874">
    <property type="entry name" value="ATPase domain of HSP90 chaperone/DNA topoisomerase II/histidine kinase"/>
    <property type="match status" value="1"/>
</dbReference>
<keyword evidence="4" id="KW-0808">Transferase</keyword>
<evidence type="ECO:0000259" key="14">
    <source>
        <dbReference type="PROSITE" id="PS01124"/>
    </source>
</evidence>
<dbReference type="SUPFAM" id="SSF46689">
    <property type="entry name" value="Homeodomain-like"/>
    <property type="match status" value="1"/>
</dbReference>
<dbReference type="InterPro" id="IPR028082">
    <property type="entry name" value="Peripla_BP_I"/>
</dbReference>
<reference evidence="17 18" key="1">
    <citation type="submission" date="2020-08" db="EMBL/GenBank/DDBJ databases">
        <title>Functional genomics of gut bacteria from endangered species of beetles.</title>
        <authorList>
            <person name="Carlos-Shanley C."/>
        </authorList>
    </citation>
    <scope>NUCLEOTIDE SEQUENCE [LARGE SCALE GENOMIC DNA]</scope>
    <source>
        <strain evidence="17 18">S00070</strain>
    </source>
</reference>
<keyword evidence="13" id="KW-1133">Transmembrane helix</keyword>
<dbReference type="PROSITE" id="PS01124">
    <property type="entry name" value="HTH_ARAC_FAMILY_2"/>
    <property type="match status" value="1"/>
</dbReference>
<keyword evidence="13" id="KW-0472">Membrane</keyword>
<dbReference type="GO" id="GO:0003700">
    <property type="term" value="F:DNA-binding transcription factor activity"/>
    <property type="evidence" value="ECO:0007669"/>
    <property type="project" value="InterPro"/>
</dbReference>
<comment type="catalytic activity">
    <reaction evidence="1">
        <text>ATP + protein L-histidine = ADP + protein N-phospho-L-histidine.</text>
        <dbReference type="EC" id="2.7.13.3"/>
    </reaction>
</comment>
<evidence type="ECO:0000256" key="11">
    <source>
        <dbReference type="ARBA" id="ARBA00023163"/>
    </source>
</evidence>
<dbReference type="Gene3D" id="1.10.10.60">
    <property type="entry name" value="Homeodomain-like"/>
    <property type="match status" value="1"/>
</dbReference>
<dbReference type="GO" id="GO:0000155">
    <property type="term" value="F:phosphorelay sensor kinase activity"/>
    <property type="evidence" value="ECO:0007669"/>
    <property type="project" value="InterPro"/>
</dbReference>
<keyword evidence="6 17" id="KW-0418">Kinase</keyword>
<dbReference type="CDD" id="cd00075">
    <property type="entry name" value="HATPase"/>
    <property type="match status" value="1"/>
</dbReference>
<protein>
    <recommendedName>
        <fullName evidence="2">histidine kinase</fullName>
        <ecNumber evidence="2">2.7.13.3</ecNumber>
    </recommendedName>
</protein>
<evidence type="ECO:0000256" key="2">
    <source>
        <dbReference type="ARBA" id="ARBA00012438"/>
    </source>
</evidence>
<dbReference type="CDD" id="cd00082">
    <property type="entry name" value="HisKA"/>
    <property type="match status" value="1"/>
</dbReference>
<dbReference type="Pfam" id="PF00512">
    <property type="entry name" value="HisKA"/>
    <property type="match status" value="1"/>
</dbReference>
<feature type="transmembrane region" description="Helical" evidence="13">
    <location>
        <begin position="339"/>
        <end position="360"/>
    </location>
</feature>
<dbReference type="SUPFAM" id="SSF52172">
    <property type="entry name" value="CheY-like"/>
    <property type="match status" value="1"/>
</dbReference>
<dbReference type="InterPro" id="IPR005467">
    <property type="entry name" value="His_kinase_dom"/>
</dbReference>
<dbReference type="CDD" id="cd17574">
    <property type="entry name" value="REC_OmpR"/>
    <property type="match status" value="1"/>
</dbReference>
<dbReference type="GO" id="GO:0043565">
    <property type="term" value="F:sequence-specific DNA binding"/>
    <property type="evidence" value="ECO:0007669"/>
    <property type="project" value="InterPro"/>
</dbReference>
<keyword evidence="9" id="KW-0805">Transcription regulation</keyword>
<evidence type="ECO:0000256" key="7">
    <source>
        <dbReference type="ARBA" id="ARBA00022840"/>
    </source>
</evidence>
<dbReference type="PROSITE" id="PS50109">
    <property type="entry name" value="HIS_KIN"/>
    <property type="match status" value="1"/>
</dbReference>
<dbReference type="SMART" id="SM00448">
    <property type="entry name" value="REC"/>
    <property type="match status" value="1"/>
</dbReference>
<dbReference type="PROSITE" id="PS51257">
    <property type="entry name" value="PROKAR_LIPOPROTEIN"/>
    <property type="match status" value="1"/>
</dbReference>
<dbReference type="InterPro" id="IPR018060">
    <property type="entry name" value="HTH_AraC"/>
</dbReference>
<sequence length="898" mass="101768">MRKIYQIFVALLLILMLYACDKSEKKTFQIGFAQCTMNDNWRKTMVEGMESELTFHNNIGMTIANANSNSTKQIAQIQQFIEDKVDLIIVTPNEAKPLTAIIEKAFDAGIPVVIVDRKTTSEKYTAFVGADNQLIGQNAGIYANIILKGQGTIFEVGEGAKTSPTIDRHQGFLKVINKNPQLKLLKSLFSARQPQYLQEEIRSFLSQHPKVDLIYAHNDRLAHAIANVCKSLGLNKKIIGVDGLYGANQGIDLVSKGIISATILYPTGGEEAIKTAVKILNKQPFEKENQLFTTIINAENVGIMLAQYQKIKEQQDDIKRQASKIKELTRIFSTQQNTLYLTIIFLLVVISLGGILFYLLREKQKSNQILGNQNRAILEQKDEIERISQLARQATEDKLRFYSYISHEFRTPLSLILTPTEDILHRKSVDAKETKNALQLIYKNANRLLRLVDQLLELRKVDAGKMELEVTQQDLVAFVKDIVSDFNVKAKTQHIDLQFICPFAQMPFGFDAEKLDKVLFNIISNAFKYTPVGGLIHVSLLKNIEKIEILISDNGIGMSKEEKERAFDLFYRGNQNISLGTGLGLALSREFVSLHQGDIEVESEKGKGTTFKIILPYVEGQMYEKEPIKENPYLRESVEAITPILVNNSVVHENTIVLIEDNQDLNQFLTQKLRIAYNTVPVESAEKGWEEILNNIPDLIISDVMLPAMDGFSLTQKIKNDFRTSHIPVILLTAKGQLESQIEGAKAGADAYISKPFNQQLLEEKIKGLLENRDRMRRRFSSEITNPSQIQKTERKFLVEFELLIEKNLNDSSLSVEKLSKELGMSRVQLFRKISALTNKNVTDYIADFKLLKAKALLKETDKTIAEVAYETGFNNPSYFTTFFKQKTNQTPSEWRNS</sequence>
<gene>
    <name evidence="17" type="ORF">HNP25_003080</name>
</gene>
<dbReference type="SMART" id="SM00388">
    <property type="entry name" value="HisKA"/>
    <property type="match status" value="1"/>
</dbReference>
<dbReference type="InterPro" id="IPR003594">
    <property type="entry name" value="HATPase_dom"/>
</dbReference>
<dbReference type="InterPro" id="IPR018062">
    <property type="entry name" value="HTH_AraC-typ_CS"/>
</dbReference>
<dbReference type="GO" id="GO:0005524">
    <property type="term" value="F:ATP binding"/>
    <property type="evidence" value="ECO:0007669"/>
    <property type="project" value="UniProtKB-KW"/>
</dbReference>
<dbReference type="SMART" id="SM00342">
    <property type="entry name" value="HTH_ARAC"/>
    <property type="match status" value="1"/>
</dbReference>
<dbReference type="InterPro" id="IPR036097">
    <property type="entry name" value="HisK_dim/P_sf"/>
</dbReference>
<dbReference type="InterPro" id="IPR001789">
    <property type="entry name" value="Sig_transdc_resp-reg_receiver"/>
</dbReference>
<dbReference type="Gene3D" id="1.10.287.130">
    <property type="match status" value="1"/>
</dbReference>